<evidence type="ECO:0000313" key="9">
    <source>
        <dbReference type="Proteomes" id="UP001138768"/>
    </source>
</evidence>
<gene>
    <name evidence="8" type="ORF">CKO42_17665</name>
</gene>
<dbReference type="SUPFAM" id="SSF102712">
    <property type="entry name" value="JAB1/MPN domain"/>
    <property type="match status" value="1"/>
</dbReference>
<dbReference type="GO" id="GO:0006508">
    <property type="term" value="P:proteolysis"/>
    <property type="evidence" value="ECO:0007669"/>
    <property type="project" value="UniProtKB-KW"/>
</dbReference>
<dbReference type="GO" id="GO:0008237">
    <property type="term" value="F:metallopeptidase activity"/>
    <property type="evidence" value="ECO:0007669"/>
    <property type="project" value="UniProtKB-KW"/>
</dbReference>
<keyword evidence="5" id="KW-0482">Metalloprotease</keyword>
<dbReference type="GO" id="GO:0046872">
    <property type="term" value="F:metal ion binding"/>
    <property type="evidence" value="ECO:0007669"/>
    <property type="project" value="UniProtKB-KW"/>
</dbReference>
<dbReference type="Gene3D" id="3.40.140.10">
    <property type="entry name" value="Cytidine Deaminase, domain 2"/>
    <property type="match status" value="1"/>
</dbReference>
<accession>A0A9X1B5V1</accession>
<dbReference type="InterPro" id="IPR025657">
    <property type="entry name" value="RadC_JAB"/>
</dbReference>
<keyword evidence="2" id="KW-0479">Metal-binding</keyword>
<dbReference type="PROSITE" id="PS50249">
    <property type="entry name" value="MPN"/>
    <property type="match status" value="1"/>
</dbReference>
<dbReference type="InterPro" id="IPR020891">
    <property type="entry name" value="UPF0758_CS"/>
</dbReference>
<dbReference type="CDD" id="cd08071">
    <property type="entry name" value="MPN_DUF2466"/>
    <property type="match status" value="1"/>
</dbReference>
<dbReference type="AlphaFoldDB" id="A0A9X1B5V1"/>
<reference evidence="8 9" key="1">
    <citation type="journal article" date="2020" name="Microorganisms">
        <title>Osmotic Adaptation and Compatible Solute Biosynthesis of Phototrophic Bacteria as Revealed from Genome Analyses.</title>
        <authorList>
            <person name="Imhoff J.F."/>
            <person name="Rahn T."/>
            <person name="Kunzel S."/>
            <person name="Keller A."/>
            <person name="Neulinger S.C."/>
        </authorList>
    </citation>
    <scope>NUCLEOTIDE SEQUENCE [LARGE SCALE GENOMIC DNA]</scope>
    <source>
        <strain evidence="8 9">DSM 25653</strain>
    </source>
</reference>
<dbReference type="Pfam" id="PF04002">
    <property type="entry name" value="RadC"/>
    <property type="match status" value="1"/>
</dbReference>
<dbReference type="PROSITE" id="PS01302">
    <property type="entry name" value="UPF0758"/>
    <property type="match status" value="1"/>
</dbReference>
<evidence type="ECO:0000256" key="5">
    <source>
        <dbReference type="ARBA" id="ARBA00023049"/>
    </source>
</evidence>
<dbReference type="Proteomes" id="UP001138768">
    <property type="component" value="Unassembled WGS sequence"/>
</dbReference>
<evidence type="ECO:0000313" key="8">
    <source>
        <dbReference type="EMBL" id="MBK1620236.1"/>
    </source>
</evidence>
<feature type="domain" description="MPN" evidence="7">
    <location>
        <begin position="59"/>
        <end position="181"/>
    </location>
</feature>
<sequence length="181" mass="19791">MNASTSTSIRREPRSPASQQTAADDRFAPLTATDLSAPERDSVIALALQVLEPSAAYVTLTDPEVSLRYFRLALAREPRECFVCAFLDSRHRIIEIRDLFQGTLDGCNVYPRVVAQMALSLNAAACLIAHNHPSGDPTPSGADIAITKRLRECLELFDIRLLDHLVVGREGGCSMAQRGLL</sequence>
<keyword evidence="1" id="KW-0645">Protease</keyword>
<protein>
    <submittedName>
        <fullName evidence="8">DNA repair protein</fullName>
    </submittedName>
</protein>
<keyword evidence="4" id="KW-0862">Zinc</keyword>
<evidence type="ECO:0000256" key="4">
    <source>
        <dbReference type="ARBA" id="ARBA00022833"/>
    </source>
</evidence>
<dbReference type="PANTHER" id="PTHR30471:SF3">
    <property type="entry name" value="UPF0758 PROTEIN YEES-RELATED"/>
    <property type="match status" value="1"/>
</dbReference>
<evidence type="ECO:0000256" key="3">
    <source>
        <dbReference type="ARBA" id="ARBA00022801"/>
    </source>
</evidence>
<evidence type="ECO:0000256" key="2">
    <source>
        <dbReference type="ARBA" id="ARBA00022723"/>
    </source>
</evidence>
<dbReference type="PANTHER" id="PTHR30471">
    <property type="entry name" value="DNA REPAIR PROTEIN RADC"/>
    <property type="match status" value="1"/>
</dbReference>
<dbReference type="InterPro" id="IPR037518">
    <property type="entry name" value="MPN"/>
</dbReference>
<dbReference type="EMBL" id="NRRY01000035">
    <property type="protein sequence ID" value="MBK1620236.1"/>
    <property type="molecule type" value="Genomic_DNA"/>
</dbReference>
<proteinExistence type="predicted"/>
<dbReference type="RefSeq" id="WP_200246899.1">
    <property type="nucleotide sequence ID" value="NZ_NRRY01000035.1"/>
</dbReference>
<comment type="caution">
    <text evidence="8">The sequence shown here is derived from an EMBL/GenBank/DDBJ whole genome shotgun (WGS) entry which is preliminary data.</text>
</comment>
<evidence type="ECO:0000256" key="6">
    <source>
        <dbReference type="SAM" id="MobiDB-lite"/>
    </source>
</evidence>
<evidence type="ECO:0000259" key="7">
    <source>
        <dbReference type="PROSITE" id="PS50249"/>
    </source>
</evidence>
<keyword evidence="3" id="KW-0378">Hydrolase</keyword>
<organism evidence="8 9">
    <name type="scientific">Lamprobacter modestohalophilus</name>
    <dbReference type="NCBI Taxonomy" id="1064514"/>
    <lineage>
        <taxon>Bacteria</taxon>
        <taxon>Pseudomonadati</taxon>
        <taxon>Pseudomonadota</taxon>
        <taxon>Gammaproteobacteria</taxon>
        <taxon>Chromatiales</taxon>
        <taxon>Chromatiaceae</taxon>
        <taxon>Lamprobacter</taxon>
    </lineage>
</organism>
<dbReference type="InterPro" id="IPR001405">
    <property type="entry name" value="UPF0758"/>
</dbReference>
<evidence type="ECO:0000256" key="1">
    <source>
        <dbReference type="ARBA" id="ARBA00022670"/>
    </source>
</evidence>
<feature type="region of interest" description="Disordered" evidence="6">
    <location>
        <begin position="1"/>
        <end position="24"/>
    </location>
</feature>
<keyword evidence="9" id="KW-1185">Reference proteome</keyword>
<name>A0A9X1B5V1_9GAMM</name>